<evidence type="ECO:0000256" key="1">
    <source>
        <dbReference type="SAM" id="MobiDB-lite"/>
    </source>
</evidence>
<dbReference type="Proteomes" id="UP000796880">
    <property type="component" value="Unassembled WGS sequence"/>
</dbReference>
<organism evidence="2 3">
    <name type="scientific">Rhamnella rubrinervis</name>
    <dbReference type="NCBI Taxonomy" id="2594499"/>
    <lineage>
        <taxon>Eukaryota</taxon>
        <taxon>Viridiplantae</taxon>
        <taxon>Streptophyta</taxon>
        <taxon>Embryophyta</taxon>
        <taxon>Tracheophyta</taxon>
        <taxon>Spermatophyta</taxon>
        <taxon>Magnoliopsida</taxon>
        <taxon>eudicotyledons</taxon>
        <taxon>Gunneridae</taxon>
        <taxon>Pentapetalae</taxon>
        <taxon>rosids</taxon>
        <taxon>fabids</taxon>
        <taxon>Rosales</taxon>
        <taxon>Rhamnaceae</taxon>
        <taxon>rhamnoid group</taxon>
        <taxon>Rhamneae</taxon>
        <taxon>Rhamnella</taxon>
    </lineage>
</organism>
<proteinExistence type="predicted"/>
<gene>
    <name evidence="2" type="ORF">FNV43_RR01969</name>
</gene>
<dbReference type="AlphaFoldDB" id="A0A8K0MST4"/>
<feature type="compositionally biased region" description="Polar residues" evidence="1">
    <location>
        <begin position="142"/>
        <end position="169"/>
    </location>
</feature>
<name>A0A8K0MST4_9ROSA</name>
<comment type="caution">
    <text evidence="2">The sequence shown here is derived from an EMBL/GenBank/DDBJ whole genome shotgun (WGS) entry which is preliminary data.</text>
</comment>
<dbReference type="EMBL" id="VOIH02000001">
    <property type="protein sequence ID" value="KAF3457312.1"/>
    <property type="molecule type" value="Genomic_DNA"/>
</dbReference>
<feature type="region of interest" description="Disordered" evidence="1">
    <location>
        <begin position="142"/>
        <end position="185"/>
    </location>
</feature>
<reference evidence="2" key="1">
    <citation type="submission" date="2020-03" db="EMBL/GenBank/DDBJ databases">
        <title>A high-quality chromosome-level genome assembly of a woody plant with both climbing and erect habits, Rhamnella rubrinervis.</title>
        <authorList>
            <person name="Lu Z."/>
            <person name="Yang Y."/>
            <person name="Zhu X."/>
            <person name="Sun Y."/>
        </authorList>
    </citation>
    <scope>NUCLEOTIDE SEQUENCE</scope>
    <source>
        <strain evidence="2">BYM</strain>
        <tissue evidence="2">Leaf</tissue>
    </source>
</reference>
<evidence type="ECO:0000313" key="2">
    <source>
        <dbReference type="EMBL" id="KAF3457312.1"/>
    </source>
</evidence>
<sequence>MLKVNPSRTPQLHPLTFLCFKNSRRNLHSSFFSKPLLSYSKFSDCDSPSSSSPLCAIQHREHIPITRHVLVDCLRVENLKFHFLTRPCLSFPVTLRFSFIFRLDSNLQTFKSFSIFCFPPTMESPGSDLVADEQLVRKNSHQKASSSTGFLHPRQTTEPNLAIPTQTPSARVDGPRGNRSGLMTV</sequence>
<protein>
    <submittedName>
        <fullName evidence="2">Uncharacterized protein</fullName>
    </submittedName>
</protein>
<evidence type="ECO:0000313" key="3">
    <source>
        <dbReference type="Proteomes" id="UP000796880"/>
    </source>
</evidence>
<keyword evidence="3" id="KW-1185">Reference proteome</keyword>
<accession>A0A8K0MST4</accession>